<evidence type="ECO:0000256" key="1">
    <source>
        <dbReference type="SAM" id="MobiDB-lite"/>
    </source>
</evidence>
<dbReference type="Proteomes" id="UP000077202">
    <property type="component" value="Unassembled WGS sequence"/>
</dbReference>
<gene>
    <name evidence="2" type="ORF">AXG93_269s1020</name>
</gene>
<organism evidence="2 3">
    <name type="scientific">Marchantia polymorpha subsp. ruderalis</name>
    <dbReference type="NCBI Taxonomy" id="1480154"/>
    <lineage>
        <taxon>Eukaryota</taxon>
        <taxon>Viridiplantae</taxon>
        <taxon>Streptophyta</taxon>
        <taxon>Embryophyta</taxon>
        <taxon>Marchantiophyta</taxon>
        <taxon>Marchantiopsida</taxon>
        <taxon>Marchantiidae</taxon>
        <taxon>Marchantiales</taxon>
        <taxon>Marchantiaceae</taxon>
        <taxon>Marchantia</taxon>
    </lineage>
</organism>
<reference evidence="2" key="1">
    <citation type="submission" date="2016-03" db="EMBL/GenBank/DDBJ databases">
        <title>Mechanisms controlling the formation of the plant cell surface in tip-growing cells are functionally conserved among land plants.</title>
        <authorList>
            <person name="Honkanen S."/>
            <person name="Jones V.A."/>
            <person name="Morieri G."/>
            <person name="Champion C."/>
            <person name="Hetherington A.J."/>
            <person name="Kelly S."/>
            <person name="Saint-Marcoux D."/>
            <person name="Proust H."/>
            <person name="Prescott H."/>
            <person name="Dolan L."/>
        </authorList>
    </citation>
    <scope>NUCLEOTIDE SEQUENCE [LARGE SCALE GENOMIC DNA]</scope>
    <source>
        <tissue evidence="2">Whole gametophyte</tissue>
    </source>
</reference>
<name>A0A176W0I3_MARPO</name>
<keyword evidence="3" id="KW-1185">Reference proteome</keyword>
<evidence type="ECO:0000313" key="3">
    <source>
        <dbReference type="Proteomes" id="UP000077202"/>
    </source>
</evidence>
<dbReference type="AlphaFoldDB" id="A0A176W0I3"/>
<evidence type="ECO:0000313" key="2">
    <source>
        <dbReference type="EMBL" id="OAE26577.1"/>
    </source>
</evidence>
<feature type="region of interest" description="Disordered" evidence="1">
    <location>
        <begin position="1"/>
        <end position="63"/>
    </location>
</feature>
<proteinExistence type="predicted"/>
<accession>A0A176W0I3</accession>
<comment type="caution">
    <text evidence="2">The sequence shown here is derived from an EMBL/GenBank/DDBJ whole genome shotgun (WGS) entry which is preliminary data.</text>
</comment>
<protein>
    <submittedName>
        <fullName evidence="2">Uncharacterized protein</fullName>
    </submittedName>
</protein>
<sequence length="166" mass="18291">MDGPLEEGKEWEDETKTETLDQCLWPSEQPSAPSAKDLRPLGKITSDMPTELEEPAVSSGTVDFDCGEGTLAKEPKTAEFSLADHLSDRIVPLVKYLDGKMMKSVKPELAGSYVELVRSRTKAKVAVAEEVAERVAILTFECATMTVTLQAQEEQLWAKELECAEL</sequence>
<dbReference type="EMBL" id="LVLJ01002148">
    <property type="protein sequence ID" value="OAE26577.1"/>
    <property type="molecule type" value="Genomic_DNA"/>
</dbReference>